<dbReference type="SUPFAM" id="SSF57756">
    <property type="entry name" value="Retrovirus zinc finger-like domains"/>
    <property type="match status" value="1"/>
</dbReference>
<dbReference type="Gene3D" id="4.10.60.10">
    <property type="entry name" value="Zinc finger, CCHC-type"/>
    <property type="match status" value="1"/>
</dbReference>
<dbReference type="InterPro" id="IPR002999">
    <property type="entry name" value="Tudor"/>
</dbReference>
<dbReference type="SUPFAM" id="SSF63748">
    <property type="entry name" value="Tudor/PWWP/MBT"/>
    <property type="match status" value="2"/>
</dbReference>
<dbReference type="Proteomes" id="UP000036681">
    <property type="component" value="Unplaced"/>
</dbReference>
<dbReference type="GO" id="GO:0003676">
    <property type="term" value="F:nucleic acid binding"/>
    <property type="evidence" value="ECO:0007669"/>
    <property type="project" value="InterPro"/>
</dbReference>
<sequence>MGTTSPPKGNDLMKLSMEKALWISQSDQWCQDSRGEHAFYILSLVARMRDRVVEMSVPLYEEFKARVQHVDVYASRMYVSPLCASGYRNELLKAFSLLDATKEARERPASITSKSVYLVTQVEGEGKSFRGVVTEEKAADCYTVLDVDSGMVKTVTSDNIVQLPLALCDVPPLVICMAVPPTDVGTRSLGRISEGSLIICKFKPIPLLCVEDAYPPVLLCDVRADDSTETAQTRDALVAEVRRFMPRAYCMLLPQQSVMAPALNASLPAFVNAQCAEGNALMVQPTSLGPCFASFATAIGSDLAQDLAGEQAESAISKQVRSKPKFRESSRTYGKEVMRRQSAVQSPAVPVTNTSSFHRMPLRSSLIPSDSSSEYGYLSSPITNRRRTNVSRYGFHTEYGEPPKHFLIEYESSNPSTKSNTDGVTANHSTHKRSLNRASCTICQGEGHFANNCPSNVKQATEQAVQAVGDRVSDQTGGTFTKEVLYYVRPRDKDGNVLYTSDESSEETNGVEHPGSEKECRADGCEIKTRTDSLFAGTQVSIPVNSDSASTTVSNTGDHVKALKFVHYMKHVEVEHGREYIVKRSDDDHDNTNWPLFFVQIQNEEKLQVIEQYLDFVQLQKDLPDERVVPGTLCVCYCNAFGAMFRAVITDIVEDRVEVLYVDYGNYEVVDRKQLKSIDGQVGRSAIDLKYMVSNVDEKDHGGCSNGPAVTVLTAVSRRTCLCAPADTCSTSQHGWQLKVERGSCPQWEAASPSRGRSVQRQSSFRSVAEFISLSCPKHVFPKQPHDT</sequence>
<dbReference type="Pfam" id="PF00567">
    <property type="entry name" value="TUDOR"/>
    <property type="match status" value="2"/>
</dbReference>
<dbReference type="GO" id="GO:0019899">
    <property type="term" value="F:enzyme binding"/>
    <property type="evidence" value="ECO:0007669"/>
    <property type="project" value="UniProtKB-ARBA"/>
</dbReference>
<dbReference type="Gene3D" id="2.30.30.140">
    <property type="match status" value="1"/>
</dbReference>
<evidence type="ECO:0000313" key="3">
    <source>
        <dbReference type="Proteomes" id="UP000036681"/>
    </source>
</evidence>
<feature type="region of interest" description="Disordered" evidence="1">
    <location>
        <begin position="499"/>
        <end position="518"/>
    </location>
</feature>
<accession>A0A9J2NZF1</accession>
<dbReference type="WBParaSite" id="ALUE_0000290101-mRNA-1">
    <property type="protein sequence ID" value="ALUE_0000290101-mRNA-1"/>
    <property type="gene ID" value="ALUE_0000290101"/>
</dbReference>
<dbReference type="SMART" id="SM00343">
    <property type="entry name" value="ZnF_C2HC"/>
    <property type="match status" value="1"/>
</dbReference>
<keyword evidence="3" id="KW-1185">Reference proteome</keyword>
<proteinExistence type="predicted"/>
<dbReference type="InterPro" id="IPR001878">
    <property type="entry name" value="Znf_CCHC"/>
</dbReference>
<evidence type="ECO:0000256" key="1">
    <source>
        <dbReference type="SAM" id="MobiDB-lite"/>
    </source>
</evidence>
<protein>
    <submittedName>
        <fullName evidence="4">Tudor domain-containing protein</fullName>
    </submittedName>
</protein>
<organism evidence="3 4">
    <name type="scientific">Ascaris lumbricoides</name>
    <name type="common">Giant roundworm</name>
    <dbReference type="NCBI Taxonomy" id="6252"/>
    <lineage>
        <taxon>Eukaryota</taxon>
        <taxon>Metazoa</taxon>
        <taxon>Ecdysozoa</taxon>
        <taxon>Nematoda</taxon>
        <taxon>Chromadorea</taxon>
        <taxon>Rhabditida</taxon>
        <taxon>Spirurina</taxon>
        <taxon>Ascaridomorpha</taxon>
        <taxon>Ascaridoidea</taxon>
        <taxon>Ascarididae</taxon>
        <taxon>Ascaris</taxon>
    </lineage>
</organism>
<dbReference type="InterPro" id="IPR036875">
    <property type="entry name" value="Znf_CCHC_sf"/>
</dbReference>
<dbReference type="CDD" id="cd20379">
    <property type="entry name" value="Tudor_dTUD-like"/>
    <property type="match status" value="1"/>
</dbReference>
<evidence type="ECO:0000313" key="4">
    <source>
        <dbReference type="WBParaSite" id="ALUE_0000290101-mRNA-1"/>
    </source>
</evidence>
<feature type="compositionally biased region" description="Basic and acidic residues" evidence="1">
    <location>
        <begin position="325"/>
        <end position="339"/>
    </location>
</feature>
<name>A0A9J2NZF1_ASCLU</name>
<dbReference type="AlphaFoldDB" id="A0A9J2NZF1"/>
<feature type="region of interest" description="Disordered" evidence="1">
    <location>
        <begin position="315"/>
        <end position="355"/>
    </location>
</feature>
<dbReference type="GO" id="GO:0008270">
    <property type="term" value="F:zinc ion binding"/>
    <property type="evidence" value="ECO:0007669"/>
    <property type="project" value="InterPro"/>
</dbReference>
<reference evidence="4" key="1">
    <citation type="submission" date="2023-03" db="UniProtKB">
        <authorList>
            <consortium name="WormBaseParasite"/>
        </authorList>
    </citation>
    <scope>IDENTIFICATION</scope>
</reference>
<dbReference type="SMART" id="SM00333">
    <property type="entry name" value="TUDOR"/>
    <property type="match status" value="2"/>
</dbReference>
<dbReference type="PROSITE" id="PS50304">
    <property type="entry name" value="TUDOR"/>
    <property type="match status" value="1"/>
</dbReference>
<feature type="domain" description="Tudor" evidence="2">
    <location>
        <begin position="627"/>
        <end position="685"/>
    </location>
</feature>
<evidence type="ECO:0000259" key="2">
    <source>
        <dbReference type="PROSITE" id="PS50304"/>
    </source>
</evidence>